<feature type="domain" description="Mannosyl-glycoprotein endo-beta-N-acetylglucosamidase-like" evidence="3">
    <location>
        <begin position="19"/>
        <end position="165"/>
    </location>
</feature>
<keyword evidence="1" id="KW-0378">Hydrolase</keyword>
<protein>
    <submittedName>
        <fullName evidence="4">Glucosaminidase domain-containing protein</fullName>
    </submittedName>
</protein>
<evidence type="ECO:0000313" key="4">
    <source>
        <dbReference type="EMBL" id="GAA4304082.1"/>
    </source>
</evidence>
<evidence type="ECO:0000313" key="5">
    <source>
        <dbReference type="Proteomes" id="UP001501207"/>
    </source>
</evidence>
<gene>
    <name evidence="4" type="ORF">GCM10023143_08140</name>
</gene>
<dbReference type="Pfam" id="PF01832">
    <property type="entry name" value="Glucosaminidase"/>
    <property type="match status" value="1"/>
</dbReference>
<organism evidence="4 5">
    <name type="scientific">Compostibacter hankyongensis</name>
    <dbReference type="NCBI Taxonomy" id="1007089"/>
    <lineage>
        <taxon>Bacteria</taxon>
        <taxon>Pseudomonadati</taxon>
        <taxon>Bacteroidota</taxon>
        <taxon>Chitinophagia</taxon>
        <taxon>Chitinophagales</taxon>
        <taxon>Chitinophagaceae</taxon>
        <taxon>Compostibacter</taxon>
    </lineage>
</organism>
<evidence type="ECO:0000256" key="2">
    <source>
        <dbReference type="SAM" id="SignalP"/>
    </source>
</evidence>
<accession>A0ABP8FIA1</accession>
<feature type="signal peptide" evidence="2">
    <location>
        <begin position="1"/>
        <end position="23"/>
    </location>
</feature>
<dbReference type="PANTHER" id="PTHR33308">
    <property type="entry name" value="PEPTIDOGLYCAN HYDROLASE FLGJ"/>
    <property type="match status" value="1"/>
</dbReference>
<dbReference type="RefSeq" id="WP_344975766.1">
    <property type="nucleotide sequence ID" value="NZ_BAABFN010000001.1"/>
</dbReference>
<keyword evidence="2" id="KW-0732">Signal</keyword>
<evidence type="ECO:0000259" key="3">
    <source>
        <dbReference type="SMART" id="SM00047"/>
    </source>
</evidence>
<sequence length="182" mass="20446">MKFFAIVCGIAVLLLGGQGVTHAQQQRFTPKSYIREHAPIAQSLMEKSGIPASVILGIAMLESANGNSRNAHLLNNHFGIVGPNHLDEKNTTYRSRYKGYTSDEASYQDFCKKIQKKNIYRQLKGKSDYLSWIKGLYSFGYAEAGVVWMQRVLRTIRTYDLDQFDQAADEDEDGMPGDVTAK</sequence>
<dbReference type="Gene3D" id="1.10.530.10">
    <property type="match status" value="1"/>
</dbReference>
<feature type="chain" id="PRO_5045864528" evidence="2">
    <location>
        <begin position="24"/>
        <end position="182"/>
    </location>
</feature>
<evidence type="ECO:0000256" key="1">
    <source>
        <dbReference type="ARBA" id="ARBA00022801"/>
    </source>
</evidence>
<dbReference type="SMART" id="SM00047">
    <property type="entry name" value="LYZ2"/>
    <property type="match status" value="1"/>
</dbReference>
<reference evidence="5" key="1">
    <citation type="journal article" date="2019" name="Int. J. Syst. Evol. Microbiol.">
        <title>The Global Catalogue of Microorganisms (GCM) 10K type strain sequencing project: providing services to taxonomists for standard genome sequencing and annotation.</title>
        <authorList>
            <consortium name="The Broad Institute Genomics Platform"/>
            <consortium name="The Broad Institute Genome Sequencing Center for Infectious Disease"/>
            <person name="Wu L."/>
            <person name="Ma J."/>
        </authorList>
    </citation>
    <scope>NUCLEOTIDE SEQUENCE [LARGE SCALE GENOMIC DNA]</scope>
    <source>
        <strain evidence="5">JCM 17664</strain>
    </source>
</reference>
<keyword evidence="5" id="KW-1185">Reference proteome</keyword>
<dbReference type="Proteomes" id="UP001501207">
    <property type="component" value="Unassembled WGS sequence"/>
</dbReference>
<dbReference type="InterPro" id="IPR051056">
    <property type="entry name" value="Glycosyl_Hydrolase_73"/>
</dbReference>
<name>A0ABP8FIA1_9BACT</name>
<dbReference type="PANTHER" id="PTHR33308:SF9">
    <property type="entry name" value="PEPTIDOGLYCAN HYDROLASE FLGJ"/>
    <property type="match status" value="1"/>
</dbReference>
<proteinExistence type="predicted"/>
<dbReference type="EMBL" id="BAABFN010000001">
    <property type="protein sequence ID" value="GAA4304082.1"/>
    <property type="molecule type" value="Genomic_DNA"/>
</dbReference>
<dbReference type="InterPro" id="IPR002901">
    <property type="entry name" value="MGlyc_endo_b_GlcNAc-like_dom"/>
</dbReference>
<comment type="caution">
    <text evidence="4">The sequence shown here is derived from an EMBL/GenBank/DDBJ whole genome shotgun (WGS) entry which is preliminary data.</text>
</comment>